<proteinExistence type="predicted"/>
<dbReference type="Proteomes" id="UP000597762">
    <property type="component" value="Unassembled WGS sequence"/>
</dbReference>
<organism evidence="1 2">
    <name type="scientific">Acanthosepion pharaonis</name>
    <name type="common">Pharaoh cuttlefish</name>
    <name type="synonym">Sepia pharaonis</name>
    <dbReference type="NCBI Taxonomy" id="158019"/>
    <lineage>
        <taxon>Eukaryota</taxon>
        <taxon>Metazoa</taxon>
        <taxon>Spiralia</taxon>
        <taxon>Lophotrochozoa</taxon>
        <taxon>Mollusca</taxon>
        <taxon>Cephalopoda</taxon>
        <taxon>Coleoidea</taxon>
        <taxon>Decapodiformes</taxon>
        <taxon>Sepiida</taxon>
        <taxon>Sepiina</taxon>
        <taxon>Sepiidae</taxon>
        <taxon>Acanthosepion</taxon>
    </lineage>
</organism>
<dbReference type="EMBL" id="CAHIKZ030001703">
    <property type="protein sequence ID" value="CAE1272887.1"/>
    <property type="molecule type" value="Genomic_DNA"/>
</dbReference>
<accession>A0A812CL06</accession>
<comment type="caution">
    <text evidence="1">The sequence shown here is derived from an EMBL/GenBank/DDBJ whole genome shotgun (WGS) entry which is preliminary data.</text>
</comment>
<protein>
    <submittedName>
        <fullName evidence="1">Uncharacterized protein</fullName>
    </submittedName>
</protein>
<evidence type="ECO:0000313" key="1">
    <source>
        <dbReference type="EMBL" id="CAE1272887.1"/>
    </source>
</evidence>
<dbReference type="AlphaFoldDB" id="A0A812CL06"/>
<name>A0A812CL06_ACAPH</name>
<evidence type="ECO:0000313" key="2">
    <source>
        <dbReference type="Proteomes" id="UP000597762"/>
    </source>
</evidence>
<gene>
    <name evidence="1" type="ORF">SPHA_37874</name>
</gene>
<keyword evidence="2" id="KW-1185">Reference proteome</keyword>
<reference evidence="1" key="1">
    <citation type="submission" date="2021-01" db="EMBL/GenBank/DDBJ databases">
        <authorList>
            <person name="Li R."/>
            <person name="Bekaert M."/>
        </authorList>
    </citation>
    <scope>NUCLEOTIDE SEQUENCE</scope>
    <source>
        <strain evidence="1">Farmed</strain>
    </source>
</reference>
<sequence length="180" mass="20318">MLYWYDYEERNICTRKLDISIYLSLVSSSFLLESFLPPPSAAAPAVEVAAVLAASADVAVAAAPFSFPVVGSFCWPLCWDWPASLFPPPAVVPGLPRLLPLPLHFFPHHLRPFRATRLFPLFSGHHRGGHWTFVHSQGPPNSRCRRRCGQRLFLLGPLRHSGREFPRQETDANNKPNRKH</sequence>